<dbReference type="NCBIfam" id="TIGR01549">
    <property type="entry name" value="HAD-SF-IA-v1"/>
    <property type="match status" value="1"/>
</dbReference>
<dbReference type="AlphaFoldDB" id="A0A918Z1C5"/>
<dbReference type="EMBL" id="BNAT01000017">
    <property type="protein sequence ID" value="GHE31825.1"/>
    <property type="molecule type" value="Genomic_DNA"/>
</dbReference>
<comment type="caution">
    <text evidence="1">The sequence shown here is derived from an EMBL/GenBank/DDBJ whole genome shotgun (WGS) entry which is preliminary data.</text>
</comment>
<keyword evidence="2" id="KW-1185">Reference proteome</keyword>
<gene>
    <name evidence="1" type="ORF">GCM10017771_48330</name>
</gene>
<dbReference type="PANTHER" id="PTHR43434:SF1">
    <property type="entry name" value="PHOSPHOGLYCOLATE PHOSPHATASE"/>
    <property type="match status" value="1"/>
</dbReference>
<dbReference type="GO" id="GO:0006281">
    <property type="term" value="P:DNA repair"/>
    <property type="evidence" value="ECO:0007669"/>
    <property type="project" value="TreeGrafter"/>
</dbReference>
<organism evidence="1 2">
    <name type="scientific">Streptomyces capitiformicae</name>
    <dbReference type="NCBI Taxonomy" id="2014920"/>
    <lineage>
        <taxon>Bacteria</taxon>
        <taxon>Bacillati</taxon>
        <taxon>Actinomycetota</taxon>
        <taxon>Actinomycetes</taxon>
        <taxon>Kitasatosporales</taxon>
        <taxon>Streptomycetaceae</taxon>
        <taxon>Streptomyces</taxon>
    </lineage>
</organism>
<dbReference type="InterPro" id="IPR036412">
    <property type="entry name" value="HAD-like_sf"/>
</dbReference>
<protein>
    <submittedName>
        <fullName evidence="1">Hydrolase</fullName>
    </submittedName>
</protein>
<dbReference type="PANTHER" id="PTHR43434">
    <property type="entry name" value="PHOSPHOGLYCOLATE PHOSPHATASE"/>
    <property type="match status" value="1"/>
</dbReference>
<name>A0A918Z1C5_9ACTN</name>
<reference evidence="1" key="1">
    <citation type="journal article" date="2014" name="Int. J. Syst. Evol. Microbiol.">
        <title>Complete genome sequence of Corynebacterium casei LMG S-19264T (=DSM 44701T), isolated from a smear-ripened cheese.</title>
        <authorList>
            <consortium name="US DOE Joint Genome Institute (JGI-PGF)"/>
            <person name="Walter F."/>
            <person name="Albersmeier A."/>
            <person name="Kalinowski J."/>
            <person name="Ruckert C."/>
        </authorList>
    </citation>
    <scope>NUCLEOTIDE SEQUENCE</scope>
    <source>
        <strain evidence="1">CGMCC 4.7403</strain>
    </source>
</reference>
<reference evidence="1" key="2">
    <citation type="submission" date="2020-09" db="EMBL/GenBank/DDBJ databases">
        <authorList>
            <person name="Sun Q."/>
            <person name="Zhou Y."/>
        </authorList>
    </citation>
    <scope>NUCLEOTIDE SEQUENCE</scope>
    <source>
        <strain evidence="1">CGMCC 4.7403</strain>
    </source>
</reference>
<dbReference type="RefSeq" id="WP_229913994.1">
    <property type="nucleotide sequence ID" value="NZ_BNAT01000017.1"/>
</dbReference>
<dbReference type="SFLD" id="SFLDS00003">
    <property type="entry name" value="Haloacid_Dehalogenase"/>
    <property type="match status" value="1"/>
</dbReference>
<sequence>MTADTETLRSLITPVRYVLWDLDGPICRLFAGHPAHEVARNLVKLIDGRGLGGLLTAEERGTTDFQEVLIGLGSRVPMSDLIADLEKWLTEQELMAVAKAYPTPYADPLIRTWSGRARFAITTNNSALAASRYLKTRGLIDCFPYIYGRTQNLDRVKPDPYILRQALNAMGADPKLSLMIGDAPTDFEAARKAGVPFLGYARNERKRASLLEAGVELQHIVNSLESVLTLLRDQH</sequence>
<dbReference type="InterPro" id="IPR023214">
    <property type="entry name" value="HAD_sf"/>
</dbReference>
<evidence type="ECO:0000313" key="2">
    <source>
        <dbReference type="Proteomes" id="UP000603227"/>
    </source>
</evidence>
<dbReference type="Pfam" id="PF00702">
    <property type="entry name" value="Hydrolase"/>
    <property type="match status" value="1"/>
</dbReference>
<dbReference type="InterPro" id="IPR006439">
    <property type="entry name" value="HAD-SF_hydro_IA"/>
</dbReference>
<dbReference type="SFLD" id="SFLDG01129">
    <property type="entry name" value="C1.5:_HAD__Beta-PGM__Phosphata"/>
    <property type="match status" value="1"/>
</dbReference>
<dbReference type="GO" id="GO:0008967">
    <property type="term" value="F:phosphoglycolate phosphatase activity"/>
    <property type="evidence" value="ECO:0007669"/>
    <property type="project" value="TreeGrafter"/>
</dbReference>
<evidence type="ECO:0000313" key="1">
    <source>
        <dbReference type="EMBL" id="GHE31825.1"/>
    </source>
</evidence>
<dbReference type="InterPro" id="IPR050155">
    <property type="entry name" value="HAD-like_hydrolase_sf"/>
</dbReference>
<accession>A0A918Z1C5</accession>
<dbReference type="SUPFAM" id="SSF56784">
    <property type="entry name" value="HAD-like"/>
    <property type="match status" value="1"/>
</dbReference>
<proteinExistence type="predicted"/>
<keyword evidence="1" id="KW-0378">Hydrolase</keyword>
<dbReference type="GO" id="GO:0005829">
    <property type="term" value="C:cytosol"/>
    <property type="evidence" value="ECO:0007669"/>
    <property type="project" value="TreeGrafter"/>
</dbReference>
<dbReference type="Proteomes" id="UP000603227">
    <property type="component" value="Unassembled WGS sequence"/>
</dbReference>
<dbReference type="Gene3D" id="3.40.50.1000">
    <property type="entry name" value="HAD superfamily/HAD-like"/>
    <property type="match status" value="1"/>
</dbReference>